<evidence type="ECO:0000256" key="10">
    <source>
        <dbReference type="SAM" id="SignalP"/>
    </source>
</evidence>
<evidence type="ECO:0000259" key="12">
    <source>
        <dbReference type="Pfam" id="PF07715"/>
    </source>
</evidence>
<feature type="domain" description="TonB-dependent receptor-like beta-barrel" evidence="11">
    <location>
        <begin position="442"/>
        <end position="811"/>
    </location>
</feature>
<reference evidence="13 14" key="1">
    <citation type="submission" date="2018-04" db="EMBL/GenBank/DDBJ databases">
        <title>Pedobacter chongqingensis sp. nov., isolated from a rottenly hemp rope.</title>
        <authorList>
            <person name="Cai Y."/>
        </authorList>
    </citation>
    <scope>NUCLEOTIDE SEQUENCE [LARGE SCALE GENOMIC DNA]</scope>
    <source>
        <strain evidence="13 14">FJ4-8</strain>
    </source>
</reference>
<name>A0A2U2PMP3_9SPHI</name>
<evidence type="ECO:0000256" key="1">
    <source>
        <dbReference type="ARBA" id="ARBA00004571"/>
    </source>
</evidence>
<dbReference type="Gene3D" id="2.40.170.20">
    <property type="entry name" value="TonB-dependent receptor, beta-barrel domain"/>
    <property type="match status" value="1"/>
</dbReference>
<evidence type="ECO:0000256" key="6">
    <source>
        <dbReference type="ARBA" id="ARBA00023136"/>
    </source>
</evidence>
<dbReference type="Proteomes" id="UP000245647">
    <property type="component" value="Unassembled WGS sequence"/>
</dbReference>
<dbReference type="InterPro" id="IPR008969">
    <property type="entry name" value="CarboxyPept-like_regulatory"/>
</dbReference>
<evidence type="ECO:0000259" key="11">
    <source>
        <dbReference type="Pfam" id="PF00593"/>
    </source>
</evidence>
<feature type="signal peptide" evidence="10">
    <location>
        <begin position="1"/>
        <end position="20"/>
    </location>
</feature>
<keyword evidence="10" id="KW-0732">Signal</keyword>
<feature type="domain" description="TonB-dependent receptor plug" evidence="12">
    <location>
        <begin position="118"/>
        <end position="245"/>
    </location>
</feature>
<dbReference type="InterPro" id="IPR023997">
    <property type="entry name" value="TonB-dep_OMP_SusC/RagA_CS"/>
</dbReference>
<comment type="similarity">
    <text evidence="8 9">Belongs to the TonB-dependent receptor family.</text>
</comment>
<comment type="subcellular location">
    <subcellularLocation>
        <location evidence="1 8">Cell outer membrane</location>
        <topology evidence="1 8">Multi-pass membrane protein</topology>
    </subcellularLocation>
</comment>
<keyword evidence="3 8" id="KW-1134">Transmembrane beta strand</keyword>
<dbReference type="RefSeq" id="WP_109414085.1">
    <property type="nucleotide sequence ID" value="NZ_QEAS01000001.1"/>
</dbReference>
<sequence length="1069" mass="118259">MKKLLSSLFILLLLATCAMAQERTVTGTVKGKDDGLPLPGVSVRVKGTTTGTQTGANGQFSIKVPGNNAVLVFTYIGYGTQENAVGARSVLNVTLSGDANQLTEVVVTALGLSRQQKAIGYAASTVKAEDLTAARNANAMSGVQGKVAGVSISNSGAPGGSTKVVIRGVSSFSGGNNPLYVVDGVPVNNNTLNNAFTGSTESQFSRSMDFGNQANDFNPEDIESMSILKGASATALYGSRAAHGVIMITTKRGKQNQKLNVTYTGAFNLSNVLRVPQTQNIFGQGWPYQAYEENGSWGPKFDGIVRDWGTEVNGVRRQKPYSYVEDNIRDFYDTGSDIQNSVTISGGGDHNSLMFSYSNTTQNGVVPTDADKYARNNFSLRGNSDYGKFKADYSVNYIRRDMNAVFSGQGTSDGGATLYQELIQIPVDIPISQLKDYKNVYNNVDNYFTAYAENPYFIVNENGSRLQDDRIFGKLELSYEVFKNTRAIGRLGGDFNNTKLKDWGALVNFTPGSFSTVWEKAPTVGRYGENFRKDGQIDANLLLQGDYKLNEDISLGGVVGYNYNQRKYEFLNSYVSGLNVPNWYSLQNKSTSEPISESLINRRRLMAVFGSLDFGFKDYWFANVSLRNDWSSTLPKNNRSYFYWGANTSFVFTDAFKDLQSEKLSYLKVRAAWGQTGNDADPYRVGTPFIPSKPALPFGDIYTPLQGVLGLTQSNNLGNENLKPEITTEWELGLDTRWINSRIGLDFSYYNRKTKDQIVRASIAPEAGFTTQTLNIGNIQNKGFEALLTLIPVKTKDFQWTFVTNFTKNKSKVLKLYGNAKEIVIENAYSIDYVARVGEPLGIYRVPKIRRVESGPDAGKIIVGSNGYESIDPNDKEDYGSSNPDFILGFNNNLKYKNFSLGLTIDWRKGGQMYSYTKQLNAFVGNTMETTYNMRQPFVVPNSVREVTTNGVTSYVENNIQISTTGMYSYWYGNTNQARYRDYIIDRDYLKLREVVLTYSLPKSLVSKARLSNVDVSLIGRNLLMFTPKSNTFVDPEGTNYGNDIASEFGEFAAGPTMRSIGASLRVTF</sequence>
<evidence type="ECO:0000256" key="7">
    <source>
        <dbReference type="ARBA" id="ARBA00023237"/>
    </source>
</evidence>
<gene>
    <name evidence="13" type="ORF">DDR33_02065</name>
</gene>
<dbReference type="Pfam" id="PF00593">
    <property type="entry name" value="TonB_dep_Rec_b-barrel"/>
    <property type="match status" value="1"/>
</dbReference>
<dbReference type="PROSITE" id="PS52016">
    <property type="entry name" value="TONB_DEPENDENT_REC_3"/>
    <property type="match status" value="1"/>
</dbReference>
<protein>
    <submittedName>
        <fullName evidence="13">SusC/RagA family TonB-linked outer membrane protein</fullName>
    </submittedName>
</protein>
<dbReference type="Pfam" id="PF07715">
    <property type="entry name" value="Plug"/>
    <property type="match status" value="1"/>
</dbReference>
<organism evidence="13 14">
    <name type="scientific">Pararcticibacter amylolyticus</name>
    <dbReference type="NCBI Taxonomy" id="2173175"/>
    <lineage>
        <taxon>Bacteria</taxon>
        <taxon>Pseudomonadati</taxon>
        <taxon>Bacteroidota</taxon>
        <taxon>Sphingobacteriia</taxon>
        <taxon>Sphingobacteriales</taxon>
        <taxon>Sphingobacteriaceae</taxon>
        <taxon>Pararcticibacter</taxon>
    </lineage>
</organism>
<evidence type="ECO:0000256" key="2">
    <source>
        <dbReference type="ARBA" id="ARBA00022448"/>
    </source>
</evidence>
<evidence type="ECO:0000256" key="9">
    <source>
        <dbReference type="RuleBase" id="RU003357"/>
    </source>
</evidence>
<keyword evidence="6 8" id="KW-0472">Membrane</keyword>
<dbReference type="Gene3D" id="2.170.130.10">
    <property type="entry name" value="TonB-dependent receptor, plug domain"/>
    <property type="match status" value="1"/>
</dbReference>
<dbReference type="GO" id="GO:0009279">
    <property type="term" value="C:cell outer membrane"/>
    <property type="evidence" value="ECO:0007669"/>
    <property type="project" value="UniProtKB-SubCell"/>
</dbReference>
<dbReference type="InterPro" id="IPR012910">
    <property type="entry name" value="Plug_dom"/>
</dbReference>
<dbReference type="InterPro" id="IPR023996">
    <property type="entry name" value="TonB-dep_OMP_SusC/RagA"/>
</dbReference>
<dbReference type="NCBIfam" id="TIGR04057">
    <property type="entry name" value="SusC_RagA_signa"/>
    <property type="match status" value="1"/>
</dbReference>
<dbReference type="OrthoDB" id="9768177at2"/>
<dbReference type="AlphaFoldDB" id="A0A2U2PMP3"/>
<keyword evidence="5 9" id="KW-0798">TonB box</keyword>
<keyword evidence="14" id="KW-1185">Reference proteome</keyword>
<comment type="caution">
    <text evidence="13">The sequence shown here is derived from an EMBL/GenBank/DDBJ whole genome shotgun (WGS) entry which is preliminary data.</text>
</comment>
<evidence type="ECO:0000256" key="8">
    <source>
        <dbReference type="PROSITE-ProRule" id="PRU01360"/>
    </source>
</evidence>
<dbReference type="SUPFAM" id="SSF56935">
    <property type="entry name" value="Porins"/>
    <property type="match status" value="1"/>
</dbReference>
<dbReference type="Gene3D" id="2.60.40.1120">
    <property type="entry name" value="Carboxypeptidase-like, regulatory domain"/>
    <property type="match status" value="1"/>
</dbReference>
<dbReference type="InterPro" id="IPR039426">
    <property type="entry name" value="TonB-dep_rcpt-like"/>
</dbReference>
<accession>A0A2U2PMP3</accession>
<feature type="chain" id="PRO_5015471105" evidence="10">
    <location>
        <begin position="21"/>
        <end position="1069"/>
    </location>
</feature>
<evidence type="ECO:0000313" key="14">
    <source>
        <dbReference type="Proteomes" id="UP000245647"/>
    </source>
</evidence>
<dbReference type="NCBIfam" id="TIGR04056">
    <property type="entry name" value="OMP_RagA_SusC"/>
    <property type="match status" value="1"/>
</dbReference>
<dbReference type="Pfam" id="PF13715">
    <property type="entry name" value="CarbopepD_reg_2"/>
    <property type="match status" value="1"/>
</dbReference>
<keyword evidence="2 8" id="KW-0813">Transport</keyword>
<keyword evidence="7 8" id="KW-0998">Cell outer membrane</keyword>
<dbReference type="SUPFAM" id="SSF49464">
    <property type="entry name" value="Carboxypeptidase regulatory domain-like"/>
    <property type="match status" value="1"/>
</dbReference>
<dbReference type="InterPro" id="IPR036942">
    <property type="entry name" value="Beta-barrel_TonB_sf"/>
</dbReference>
<dbReference type="EMBL" id="QEAS01000001">
    <property type="protein sequence ID" value="PWG82667.1"/>
    <property type="molecule type" value="Genomic_DNA"/>
</dbReference>
<dbReference type="InterPro" id="IPR000531">
    <property type="entry name" value="Beta-barrel_TonB"/>
</dbReference>
<evidence type="ECO:0000256" key="5">
    <source>
        <dbReference type="ARBA" id="ARBA00023077"/>
    </source>
</evidence>
<keyword evidence="4 8" id="KW-0812">Transmembrane</keyword>
<evidence type="ECO:0000256" key="4">
    <source>
        <dbReference type="ARBA" id="ARBA00022692"/>
    </source>
</evidence>
<dbReference type="InterPro" id="IPR037066">
    <property type="entry name" value="Plug_dom_sf"/>
</dbReference>
<evidence type="ECO:0000256" key="3">
    <source>
        <dbReference type="ARBA" id="ARBA00022452"/>
    </source>
</evidence>
<proteinExistence type="inferred from homology"/>
<evidence type="ECO:0000313" key="13">
    <source>
        <dbReference type="EMBL" id="PWG82667.1"/>
    </source>
</evidence>